<gene>
    <name evidence="2" type="ORF">AYI69_g11288</name>
</gene>
<organism evidence="2 3">
    <name type="scientific">Smittium culicis</name>
    <dbReference type="NCBI Taxonomy" id="133412"/>
    <lineage>
        <taxon>Eukaryota</taxon>
        <taxon>Fungi</taxon>
        <taxon>Fungi incertae sedis</taxon>
        <taxon>Zoopagomycota</taxon>
        <taxon>Kickxellomycotina</taxon>
        <taxon>Harpellomycetes</taxon>
        <taxon>Harpellales</taxon>
        <taxon>Legeriomycetaceae</taxon>
        <taxon>Smittium</taxon>
    </lineage>
</organism>
<accession>A0A1R1WZS0</accession>
<evidence type="ECO:0000313" key="2">
    <source>
        <dbReference type="EMBL" id="OMJ07882.1"/>
    </source>
</evidence>
<dbReference type="AlphaFoldDB" id="A0A1R1WZS0"/>
<keyword evidence="1" id="KW-0472">Membrane</keyword>
<keyword evidence="1" id="KW-1133">Transmembrane helix</keyword>
<feature type="transmembrane region" description="Helical" evidence="1">
    <location>
        <begin position="75"/>
        <end position="98"/>
    </location>
</feature>
<dbReference type="EMBL" id="LSSM01007544">
    <property type="protein sequence ID" value="OMJ07882.1"/>
    <property type="molecule type" value="Genomic_DNA"/>
</dbReference>
<comment type="caution">
    <text evidence="2">The sequence shown here is derived from an EMBL/GenBank/DDBJ whole genome shotgun (WGS) entry which is preliminary data.</text>
</comment>
<protein>
    <submittedName>
        <fullName evidence="2">Uncharacterized protein</fullName>
    </submittedName>
</protein>
<evidence type="ECO:0000313" key="3">
    <source>
        <dbReference type="Proteomes" id="UP000187429"/>
    </source>
</evidence>
<name>A0A1R1WZS0_9FUNG</name>
<evidence type="ECO:0000256" key="1">
    <source>
        <dbReference type="SAM" id="Phobius"/>
    </source>
</evidence>
<proteinExistence type="predicted"/>
<keyword evidence="3" id="KW-1185">Reference proteome</keyword>
<dbReference type="Proteomes" id="UP000187429">
    <property type="component" value="Unassembled WGS sequence"/>
</dbReference>
<reference evidence="3" key="1">
    <citation type="submission" date="2017-01" db="EMBL/GenBank/DDBJ databases">
        <authorList>
            <person name="Wang Y."/>
            <person name="White M."/>
            <person name="Kvist S."/>
            <person name="Moncalvo J.-M."/>
        </authorList>
    </citation>
    <scope>NUCLEOTIDE SEQUENCE [LARGE SCALE GENOMIC DNA]</scope>
    <source>
        <strain evidence="3">ID-206-W2</strain>
    </source>
</reference>
<keyword evidence="1" id="KW-0812">Transmembrane</keyword>
<sequence>MPRFSARALEKVEVPEMHNARTCPRAKTLIKYITLVLRSALPFKIFVYSEDSGIKFISSLFLSALWNSKSFFFDAALYTSVFPASLLPSFSFPIIYIIKILD</sequence>